<sequence>MHKKMDFNKIESSISIMDQTYDANFGEWIKNEENCRIIGHNLKKYIDKYPSHKSIVVIKWIVKDWTLRSIIHLVKKMVIDDIKLKKSSSKKTQLLSKSQYSKRIEIVKGIIYTWNVVFIAEFIFSVSRIFEKSDEKYIFIESILKDFNVEKTKDILKHMDEKIDNKIKNIIVSKINANETTKRKWNKSMIDAFNLL</sequence>
<accession>J9DL27</accession>
<protein>
    <submittedName>
        <fullName evidence="1">Uncharacterized protein</fullName>
    </submittedName>
</protein>
<dbReference type="VEuPathDB" id="MicrosporidiaDB:EDEG_03502"/>
<evidence type="ECO:0000313" key="2">
    <source>
        <dbReference type="Proteomes" id="UP000003163"/>
    </source>
</evidence>
<proteinExistence type="predicted"/>
<comment type="caution">
    <text evidence="1">The sequence shown here is derived from an EMBL/GenBank/DDBJ whole genome shotgun (WGS) entry which is preliminary data.</text>
</comment>
<dbReference type="InParanoid" id="J9DL27"/>
<organism evidence="1 2">
    <name type="scientific">Edhazardia aedis (strain USNM 41457)</name>
    <name type="common">Microsporidian parasite</name>
    <dbReference type="NCBI Taxonomy" id="1003232"/>
    <lineage>
        <taxon>Eukaryota</taxon>
        <taxon>Fungi</taxon>
        <taxon>Fungi incertae sedis</taxon>
        <taxon>Microsporidia</taxon>
        <taxon>Edhazardia</taxon>
    </lineage>
</organism>
<dbReference type="Proteomes" id="UP000003163">
    <property type="component" value="Unassembled WGS sequence"/>
</dbReference>
<dbReference type="AlphaFoldDB" id="J9DL27"/>
<reference evidence="1 2" key="1">
    <citation type="submission" date="2011-08" db="EMBL/GenBank/DDBJ databases">
        <authorList>
            <person name="Liu Z.J."/>
            <person name="Shi F.L."/>
            <person name="Lu J.Q."/>
            <person name="Li M."/>
            <person name="Wang Z.L."/>
        </authorList>
    </citation>
    <scope>NUCLEOTIDE SEQUENCE [LARGE SCALE GENOMIC DNA]</scope>
    <source>
        <strain evidence="1 2">USNM 41457</strain>
    </source>
</reference>
<name>J9DL27_EDHAE</name>
<reference evidence="2" key="2">
    <citation type="submission" date="2015-07" db="EMBL/GenBank/DDBJ databases">
        <title>Contrasting host-pathogen interactions and genome evolution in two generalist and specialist microsporidian pathogens of mosquitoes.</title>
        <authorList>
            <consortium name="The Broad Institute Genomics Platform"/>
            <consortium name="The Broad Institute Genome Sequencing Center for Infectious Disease"/>
            <person name="Cuomo C.A."/>
            <person name="Sanscrainte N.D."/>
            <person name="Goldberg J.M."/>
            <person name="Heiman D."/>
            <person name="Young S."/>
            <person name="Zeng Q."/>
            <person name="Becnel J.J."/>
            <person name="Birren B.W."/>
        </authorList>
    </citation>
    <scope>NUCLEOTIDE SEQUENCE [LARGE SCALE GENOMIC DNA]</scope>
    <source>
        <strain evidence="2">USNM 41457</strain>
    </source>
</reference>
<evidence type="ECO:0000313" key="1">
    <source>
        <dbReference type="EMBL" id="EJW02052.1"/>
    </source>
</evidence>
<dbReference type="OrthoDB" id="2158148at2759"/>
<dbReference type="STRING" id="1003232.J9DL27"/>
<dbReference type="HOGENOM" id="CLU_1496650_0_0_1"/>
<dbReference type="OMA" id="KWIVKDW"/>
<dbReference type="EMBL" id="AFBI03000093">
    <property type="protein sequence ID" value="EJW02052.1"/>
    <property type="molecule type" value="Genomic_DNA"/>
</dbReference>
<keyword evidence="2" id="KW-1185">Reference proteome</keyword>
<gene>
    <name evidence="1" type="ORF">EDEG_03502</name>
</gene>